<evidence type="ECO:0000313" key="2">
    <source>
        <dbReference type="Proteomes" id="UP000009230"/>
    </source>
</evidence>
<dbReference type="HOGENOM" id="CLU_945957_0_0_6"/>
<keyword evidence="2" id="KW-1185">Reference proteome</keyword>
<dbReference type="Proteomes" id="UP000009230">
    <property type="component" value="Chromosome"/>
</dbReference>
<dbReference type="EMBL" id="CP002771">
    <property type="protein sequence ID" value="AEF55508.1"/>
    <property type="molecule type" value="Genomic_DNA"/>
</dbReference>
<proteinExistence type="predicted"/>
<reference evidence="1 2" key="1">
    <citation type="journal article" date="2012" name="Stand. Genomic Sci.">
        <title>Complete genome sequence of Marinomonas posidonica type strain (IVIA-Po-181(T)).</title>
        <authorList>
            <person name="Lucas-Elio P."/>
            <person name="Goodwin L."/>
            <person name="Woyke T."/>
            <person name="Pitluck S."/>
            <person name="Nolan M."/>
            <person name="Kyrpides N.C."/>
            <person name="Detter J.C."/>
            <person name="Copeland A."/>
            <person name="Lu M."/>
            <person name="Bruce D."/>
            <person name="Detter C."/>
            <person name="Tapia R."/>
            <person name="Han S."/>
            <person name="Land M.L."/>
            <person name="Ivanova N."/>
            <person name="Mikhailova N."/>
            <person name="Johnston A.W."/>
            <person name="Sanchez-Amat A."/>
        </authorList>
    </citation>
    <scope>NUCLEOTIDE SEQUENCE [LARGE SCALE GENOMIC DNA]</scope>
    <source>
        <strain evidence="2">CECT 7376 / NCIMB 14433 / IVIA-Po-181</strain>
    </source>
</reference>
<evidence type="ECO:0000313" key="1">
    <source>
        <dbReference type="EMBL" id="AEF55508.1"/>
    </source>
</evidence>
<dbReference type="KEGG" id="mpc:Mar181_2475"/>
<sequence length="294" mass="34248">MKHFKWLLISLFSINIVWANDWDIRVEKVKKDEFSELDKSFPGGAMPDNFQSVYIRFESKKTHFFIHDSMPTTTQYNKVLTCGNDSYPVVMLNTSGRDEQGSRIDISDYNYLYIFDSNLNPLKKFESVFTSEKTDDYYTISKQHIFTLKNVEDYACDQIRPPCESGKLLLAKCTFESGEIATICASPRRFFSMFTFRKLKSADFRLDKQGNDQYRFSVASSEFKDGDRPYKKDGKKYVVNGIKFNGDDKTFAFENHRTTSDSESLRFHGEFSISEGGQVVRREQCLQDHAFDEY</sequence>
<dbReference type="RefSeq" id="WP_013796981.1">
    <property type="nucleotide sequence ID" value="NC_015559.1"/>
</dbReference>
<dbReference type="AlphaFoldDB" id="F6CWU6"/>
<accession>F6CWU6</accession>
<protein>
    <submittedName>
        <fullName evidence="1">Uncharacterized protein</fullName>
    </submittedName>
</protein>
<name>F6CWU6_MARPP</name>
<dbReference type="STRING" id="491952.Mar181_2475"/>
<organism evidence="1 2">
    <name type="scientific">Marinomonas posidonica (strain CECT 7376 / NCIMB 14433 / IVIA-Po-181)</name>
    <dbReference type="NCBI Taxonomy" id="491952"/>
    <lineage>
        <taxon>Bacteria</taxon>
        <taxon>Pseudomonadati</taxon>
        <taxon>Pseudomonadota</taxon>
        <taxon>Gammaproteobacteria</taxon>
        <taxon>Oceanospirillales</taxon>
        <taxon>Oceanospirillaceae</taxon>
        <taxon>Marinomonas</taxon>
    </lineage>
</organism>
<gene>
    <name evidence="1" type="ordered locus">Mar181_2475</name>
</gene>